<dbReference type="Proteomes" id="UP000198211">
    <property type="component" value="Unassembled WGS sequence"/>
</dbReference>
<reference evidence="4" key="1">
    <citation type="submission" date="2017-03" db="EMBL/GenBank/DDBJ databases">
        <title>Phytopthora megakarya and P. palmivora, two closely related causual agents of cacao black pod achieved similar genome size and gene model numbers by different mechanisms.</title>
        <authorList>
            <person name="Ali S."/>
            <person name="Shao J."/>
            <person name="Larry D.J."/>
            <person name="Kronmiller B."/>
            <person name="Shen D."/>
            <person name="Strem M.D."/>
            <person name="Melnick R.L."/>
            <person name="Guiltinan M.J."/>
            <person name="Tyler B.M."/>
            <person name="Meinhardt L.W."/>
            <person name="Bailey B.A."/>
        </authorList>
    </citation>
    <scope>NUCLEOTIDE SEQUENCE [LARGE SCALE GENOMIC DNA]</scope>
    <source>
        <strain evidence="4">zdho120</strain>
    </source>
</reference>
<evidence type="ECO:0000313" key="3">
    <source>
        <dbReference type="EMBL" id="OWZ11151.1"/>
    </source>
</evidence>
<accession>A0A225W064</accession>
<organism evidence="3 4">
    <name type="scientific">Phytophthora megakarya</name>
    <dbReference type="NCBI Taxonomy" id="4795"/>
    <lineage>
        <taxon>Eukaryota</taxon>
        <taxon>Sar</taxon>
        <taxon>Stramenopiles</taxon>
        <taxon>Oomycota</taxon>
        <taxon>Peronosporomycetes</taxon>
        <taxon>Peronosporales</taxon>
        <taxon>Peronosporaceae</taxon>
        <taxon>Phytophthora</taxon>
    </lineage>
</organism>
<gene>
    <name evidence="3" type="ORF">PHMEG_00015874</name>
</gene>
<keyword evidence="4" id="KW-1185">Reference proteome</keyword>
<evidence type="ECO:0000313" key="4">
    <source>
        <dbReference type="Proteomes" id="UP000198211"/>
    </source>
</evidence>
<dbReference type="GO" id="GO:0015074">
    <property type="term" value="P:DNA integration"/>
    <property type="evidence" value="ECO:0007669"/>
    <property type="project" value="InterPro"/>
</dbReference>
<dbReference type="InterPro" id="IPR001584">
    <property type="entry name" value="Integrase_cat-core"/>
</dbReference>
<dbReference type="GO" id="GO:0003676">
    <property type="term" value="F:nucleic acid binding"/>
    <property type="evidence" value="ECO:0007669"/>
    <property type="project" value="InterPro"/>
</dbReference>
<dbReference type="Pfam" id="PF00665">
    <property type="entry name" value="rve"/>
    <property type="match status" value="1"/>
</dbReference>
<dbReference type="InterPro" id="IPR016197">
    <property type="entry name" value="Chromo-like_dom_sf"/>
</dbReference>
<dbReference type="InterPro" id="IPR012337">
    <property type="entry name" value="RNaseH-like_sf"/>
</dbReference>
<evidence type="ECO:0008006" key="5">
    <source>
        <dbReference type="Google" id="ProtNLM"/>
    </source>
</evidence>
<name>A0A225W064_9STRA</name>
<evidence type="ECO:0000259" key="1">
    <source>
        <dbReference type="PROSITE" id="PS50013"/>
    </source>
</evidence>
<dbReference type="InterPro" id="IPR050951">
    <property type="entry name" value="Retrovirus_Pol_polyprotein"/>
</dbReference>
<dbReference type="EMBL" id="NBNE01002211">
    <property type="protein sequence ID" value="OWZ11151.1"/>
    <property type="molecule type" value="Genomic_DNA"/>
</dbReference>
<feature type="domain" description="Integrase catalytic" evidence="2">
    <location>
        <begin position="103"/>
        <end position="265"/>
    </location>
</feature>
<dbReference type="InterPro" id="IPR000953">
    <property type="entry name" value="Chromo/chromo_shadow_dom"/>
</dbReference>
<dbReference type="PANTHER" id="PTHR37984:SF5">
    <property type="entry name" value="PROTEIN NYNRIN-LIKE"/>
    <property type="match status" value="1"/>
</dbReference>
<dbReference type="SUPFAM" id="SSF53098">
    <property type="entry name" value="Ribonuclease H-like"/>
    <property type="match status" value="1"/>
</dbReference>
<dbReference type="Gene3D" id="2.40.50.40">
    <property type="match status" value="1"/>
</dbReference>
<dbReference type="PROSITE" id="PS50013">
    <property type="entry name" value="CHROMO_2"/>
    <property type="match status" value="1"/>
</dbReference>
<dbReference type="AlphaFoldDB" id="A0A225W064"/>
<proteinExistence type="predicted"/>
<sequence>MQRLHLRAGDFVFPTLSEIHGAQQKHAHVAPVTAQRDSNNSLLVSERLWVPEKELSLLQRILIVAHCGAQCHRCIEPMMSTLTELFEIANLAQVCRRFLSRCLLCKERNELLHFDYLYLGDSMGTCQYVLVLKDGLTHFCELVACDSPTSVVTATAIVHWWKRFGASSVLVSDQGSHFKNELIAQVCKKLDIDQSLVVAYAPWINGTIERLNRDVLQVLRVLVMEYTLDTHEWVYLLPLVQGNLNHTPVRSLGDRAPSELFTGLQRPTPFEPILERGQHQREKRRLKNMARSKGSACNFSIGDFVLWSRIDSRLSTDKLKRYVMHGSRLKFYTDSSLEVNEEMLAHVANQGMVLGVQDITNHRKENGIWRLLASWEGLQSEEDSWEGLASLQRDVPASVEQYVHASDDPELTSAHSALVQAKRK</sequence>
<dbReference type="SUPFAM" id="SSF54160">
    <property type="entry name" value="Chromo domain-like"/>
    <property type="match status" value="1"/>
</dbReference>
<protein>
    <recommendedName>
        <fullName evidence="5">Integrase catalytic domain-containing protein</fullName>
    </recommendedName>
</protein>
<evidence type="ECO:0000259" key="2">
    <source>
        <dbReference type="PROSITE" id="PS50994"/>
    </source>
</evidence>
<dbReference type="OrthoDB" id="119205at2759"/>
<comment type="caution">
    <text evidence="3">The sequence shown here is derived from an EMBL/GenBank/DDBJ whole genome shotgun (WGS) entry which is preliminary data.</text>
</comment>
<dbReference type="Gene3D" id="3.30.420.10">
    <property type="entry name" value="Ribonuclease H-like superfamily/Ribonuclease H"/>
    <property type="match status" value="1"/>
</dbReference>
<dbReference type="PANTHER" id="PTHR37984">
    <property type="entry name" value="PROTEIN CBG26694"/>
    <property type="match status" value="1"/>
</dbReference>
<dbReference type="InterPro" id="IPR036397">
    <property type="entry name" value="RNaseH_sf"/>
</dbReference>
<dbReference type="PROSITE" id="PS50994">
    <property type="entry name" value="INTEGRASE"/>
    <property type="match status" value="1"/>
</dbReference>
<feature type="domain" description="Chromo" evidence="1">
    <location>
        <begin position="354"/>
        <end position="402"/>
    </location>
</feature>